<dbReference type="AlphaFoldDB" id="A0A0R3SS46"/>
<reference evidence="10" key="1">
    <citation type="submission" date="2017-02" db="UniProtKB">
        <authorList>
            <consortium name="WormBaseParasite"/>
        </authorList>
    </citation>
    <scope>IDENTIFICATION</scope>
</reference>
<reference evidence="8 9" key="2">
    <citation type="submission" date="2018-11" db="EMBL/GenBank/DDBJ databases">
        <authorList>
            <consortium name="Pathogen Informatics"/>
        </authorList>
    </citation>
    <scope>NUCLEOTIDE SEQUENCE [LARGE SCALE GENOMIC DNA]</scope>
</reference>
<feature type="transmembrane region" description="Helical" evidence="7">
    <location>
        <begin position="69"/>
        <end position="89"/>
    </location>
</feature>
<keyword evidence="3 7" id="KW-0812">Transmembrane</keyword>
<dbReference type="PANTHER" id="PTHR21716">
    <property type="entry name" value="TRANSMEMBRANE PROTEIN"/>
    <property type="match status" value="1"/>
</dbReference>
<feature type="region of interest" description="Disordered" evidence="6">
    <location>
        <begin position="41"/>
        <end position="61"/>
    </location>
</feature>
<feature type="transmembrane region" description="Helical" evidence="7">
    <location>
        <begin position="220"/>
        <end position="243"/>
    </location>
</feature>
<evidence type="ECO:0000256" key="5">
    <source>
        <dbReference type="ARBA" id="ARBA00023136"/>
    </source>
</evidence>
<evidence type="ECO:0000256" key="3">
    <source>
        <dbReference type="ARBA" id="ARBA00022692"/>
    </source>
</evidence>
<protein>
    <submittedName>
        <fullName evidence="10">Transmembrane protein</fullName>
    </submittedName>
</protein>
<feature type="transmembrane region" description="Helical" evidence="7">
    <location>
        <begin position="438"/>
        <end position="458"/>
    </location>
</feature>
<evidence type="ECO:0000256" key="2">
    <source>
        <dbReference type="ARBA" id="ARBA00009773"/>
    </source>
</evidence>
<sequence>MGIEASKLGQGSTAGDIFRRLSLLPQCSAEDIPNRVSVAPTEDSIGCRSDPVCSSSDNNISNPDDSSSALVRACFFGLALVHFAVAFWTRTWIFRFVLLLFTVGALAFIVSYMQLIPMVLWILKLGLEYIKNVTHPAAPSELAPEQTDADSDDAVFNESSEKGTTDRRINEDYENSTRGENEEEESILNLILPNHLKRSLRRICKIERHLYDFVDDYLDYLVSLVIISMMVLITLLFSIFLMVQIYGETLNLISLSSSVINSAVQSGAFSWLPDKDQLGSAARSAVSNVHQFGRTFIKSKVDELFHGNLSNKSDIEEQLLELWERVCMQFFQESNSTEALVPQQAAKSSFILTGELAGSLNNATQNISLGVLKKRIVHLFFSLGGFDYHDLVAYFHENVGEIMNVVNPLWQILSSHASFISSLFMGTASLLLTGGSVVLNFSFSFLIFLSTLFYLLAASEQTYLPFDFIVSLTPQRGEASPVVLFFYASVEGAVASVVVTTLKRTIFYGMYTVLTHTLFGLDIVVLPSIIATILGAIPLMGTYWAVLPGVVELWCLHDSCWLALLLLLLHLLPWYFLDTALYTEIKGISSIRLQYLSHIWIGPYAMTSLLLCRRRAFVLAKKP</sequence>
<proteinExistence type="inferred from homology"/>
<evidence type="ECO:0000256" key="6">
    <source>
        <dbReference type="SAM" id="MobiDB-lite"/>
    </source>
</evidence>
<dbReference type="Proteomes" id="UP000274504">
    <property type="component" value="Unassembled WGS sequence"/>
</dbReference>
<feature type="region of interest" description="Disordered" evidence="6">
    <location>
        <begin position="140"/>
        <end position="180"/>
    </location>
</feature>
<evidence type="ECO:0000313" key="9">
    <source>
        <dbReference type="Proteomes" id="UP000274504"/>
    </source>
</evidence>
<organism evidence="10">
    <name type="scientific">Hymenolepis diminuta</name>
    <name type="common">Rat tapeworm</name>
    <dbReference type="NCBI Taxonomy" id="6216"/>
    <lineage>
        <taxon>Eukaryota</taxon>
        <taxon>Metazoa</taxon>
        <taxon>Spiralia</taxon>
        <taxon>Lophotrochozoa</taxon>
        <taxon>Platyhelminthes</taxon>
        <taxon>Cestoda</taxon>
        <taxon>Eucestoda</taxon>
        <taxon>Cyclophyllidea</taxon>
        <taxon>Hymenolepididae</taxon>
        <taxon>Hymenolepis</taxon>
    </lineage>
</organism>
<keyword evidence="5 7" id="KW-0472">Membrane</keyword>
<comment type="similarity">
    <text evidence="2">Belongs to the autoinducer-2 exporter (AI-2E) (TC 2.A.86) family.</text>
</comment>
<accession>A0A0R3SS46</accession>
<gene>
    <name evidence="8" type="ORF">HDID_LOCUS8071</name>
</gene>
<dbReference type="GO" id="GO:0016020">
    <property type="term" value="C:membrane"/>
    <property type="evidence" value="ECO:0007669"/>
    <property type="project" value="UniProtKB-SubCell"/>
</dbReference>
<evidence type="ECO:0000256" key="4">
    <source>
        <dbReference type="ARBA" id="ARBA00022989"/>
    </source>
</evidence>
<dbReference type="PANTHER" id="PTHR21716:SF4">
    <property type="entry name" value="TRANSMEMBRANE PROTEIN 245"/>
    <property type="match status" value="1"/>
</dbReference>
<feature type="transmembrane region" description="Helical" evidence="7">
    <location>
        <begin position="479"/>
        <end position="499"/>
    </location>
</feature>
<dbReference type="WBParaSite" id="HDID_0000807301-mRNA-1">
    <property type="protein sequence ID" value="HDID_0000807301-mRNA-1"/>
    <property type="gene ID" value="HDID_0000807301"/>
</dbReference>
<comment type="subcellular location">
    <subcellularLocation>
        <location evidence="1">Membrane</location>
        <topology evidence="1">Multi-pass membrane protein</topology>
    </subcellularLocation>
</comment>
<evidence type="ECO:0000313" key="8">
    <source>
        <dbReference type="EMBL" id="VDL60389.1"/>
    </source>
</evidence>
<dbReference type="OrthoDB" id="5970161at2759"/>
<keyword evidence="4 7" id="KW-1133">Transmembrane helix</keyword>
<name>A0A0R3SS46_HYMDI</name>
<dbReference type="InterPro" id="IPR002549">
    <property type="entry name" value="AI-2E-like"/>
</dbReference>
<dbReference type="EMBL" id="UYSG01011021">
    <property type="protein sequence ID" value="VDL60389.1"/>
    <property type="molecule type" value="Genomic_DNA"/>
</dbReference>
<evidence type="ECO:0000256" key="1">
    <source>
        <dbReference type="ARBA" id="ARBA00004141"/>
    </source>
</evidence>
<evidence type="ECO:0000256" key="7">
    <source>
        <dbReference type="SAM" id="Phobius"/>
    </source>
</evidence>
<feature type="compositionally biased region" description="Basic and acidic residues" evidence="6">
    <location>
        <begin position="159"/>
        <end position="180"/>
    </location>
</feature>
<feature type="transmembrane region" description="Helical" evidence="7">
    <location>
        <begin position="553"/>
        <end position="575"/>
    </location>
</feature>
<evidence type="ECO:0000313" key="10">
    <source>
        <dbReference type="WBParaSite" id="HDID_0000807301-mRNA-1"/>
    </source>
</evidence>
<feature type="transmembrane region" description="Helical" evidence="7">
    <location>
        <begin position="96"/>
        <end position="123"/>
    </location>
</feature>
<feature type="transmembrane region" description="Helical" evidence="7">
    <location>
        <begin position="519"/>
        <end position="546"/>
    </location>
</feature>